<proteinExistence type="predicted"/>
<dbReference type="HOGENOM" id="CLU_3354207_0_0_11"/>
<evidence type="ECO:0000313" key="2">
    <source>
        <dbReference type="EMBL" id="ABM06420.1"/>
    </source>
</evidence>
<reference evidence="2 3" key="1">
    <citation type="journal article" date="2006" name="PLoS Genet.">
        <title>Secrets of soil survival revealed by the genome sequence of Arthrobacter aurescens TC1.</title>
        <authorList>
            <person name="Mongodin E.F."/>
            <person name="Shapir N."/>
            <person name="Daugherty S.C."/>
            <person name="DeBoy R.T."/>
            <person name="Emerson J.B."/>
            <person name="Shvartzbeyn A."/>
            <person name="Radune D."/>
            <person name="Vamathevan J."/>
            <person name="Riggs F."/>
            <person name="Grinberg V."/>
            <person name="Khouri H."/>
            <person name="Wackett L.P."/>
            <person name="Nelson K.E."/>
            <person name="Sadowsky M.J."/>
        </authorList>
    </citation>
    <scope>NUCLEOTIDE SEQUENCE [LARGE SCALE GENOMIC DNA]</scope>
    <source>
        <strain evidence="2 3">TC1</strain>
    </source>
</reference>
<dbReference type="KEGG" id="aau:AAur_1859"/>
<dbReference type="AlphaFoldDB" id="A1R5U6"/>
<organism evidence="2 3">
    <name type="scientific">Paenarthrobacter aurescens (strain TC1)</name>
    <dbReference type="NCBI Taxonomy" id="290340"/>
    <lineage>
        <taxon>Bacteria</taxon>
        <taxon>Bacillati</taxon>
        <taxon>Actinomycetota</taxon>
        <taxon>Actinomycetes</taxon>
        <taxon>Micrococcales</taxon>
        <taxon>Micrococcaceae</taxon>
        <taxon>Paenarthrobacter</taxon>
    </lineage>
</organism>
<evidence type="ECO:0000256" key="1">
    <source>
        <dbReference type="SAM" id="MobiDB-lite"/>
    </source>
</evidence>
<feature type="region of interest" description="Disordered" evidence="1">
    <location>
        <begin position="1"/>
        <end position="36"/>
    </location>
</feature>
<dbReference type="Proteomes" id="UP000000637">
    <property type="component" value="Chromosome"/>
</dbReference>
<evidence type="ECO:0000313" key="3">
    <source>
        <dbReference type="Proteomes" id="UP000000637"/>
    </source>
</evidence>
<gene>
    <name evidence="2" type="ordered locus">AAur_1859</name>
</gene>
<dbReference type="EMBL" id="CP000474">
    <property type="protein sequence ID" value="ABM06420.1"/>
    <property type="molecule type" value="Genomic_DNA"/>
</dbReference>
<accession>A1R5U6</accession>
<protein>
    <submittedName>
        <fullName evidence="2">Uncharacterized protein</fullName>
    </submittedName>
</protein>
<sequence length="36" mass="3782">MNIPGPAGQATQPAQPFRLSGTEPEPALILNPKENP</sequence>
<name>A1R5U6_PAEAT</name>
<keyword evidence="3" id="KW-1185">Reference proteome</keyword>